<dbReference type="AlphaFoldDB" id="D7FN43"/>
<feature type="region of interest" description="Disordered" evidence="1">
    <location>
        <begin position="225"/>
        <end position="250"/>
    </location>
</feature>
<dbReference type="PANTHER" id="PTHR10933:SF9">
    <property type="entry name" value="IMMUNOGLOBULIN-BINDING PROTEIN 1"/>
    <property type="match status" value="1"/>
</dbReference>
<dbReference type="OMA" id="ASKIHRT"/>
<organism evidence="2 3">
    <name type="scientific">Ectocarpus siliculosus</name>
    <name type="common">Brown alga</name>
    <name type="synonym">Conferva siliculosa</name>
    <dbReference type="NCBI Taxonomy" id="2880"/>
    <lineage>
        <taxon>Eukaryota</taxon>
        <taxon>Sar</taxon>
        <taxon>Stramenopiles</taxon>
        <taxon>Ochrophyta</taxon>
        <taxon>PX clade</taxon>
        <taxon>Phaeophyceae</taxon>
        <taxon>Ectocarpales</taxon>
        <taxon>Ectocarpaceae</taxon>
        <taxon>Ectocarpus</taxon>
    </lineage>
</organism>
<dbReference type="GO" id="GO:0035303">
    <property type="term" value="P:regulation of dephosphorylation"/>
    <property type="evidence" value="ECO:0007669"/>
    <property type="project" value="TreeGrafter"/>
</dbReference>
<keyword evidence="3" id="KW-1185">Reference proteome</keyword>
<dbReference type="FunCoup" id="D7FN43">
    <property type="interactions" value="142"/>
</dbReference>
<dbReference type="GO" id="GO:0005829">
    <property type="term" value="C:cytosol"/>
    <property type="evidence" value="ECO:0007669"/>
    <property type="project" value="TreeGrafter"/>
</dbReference>
<dbReference type="eggNOG" id="KOG2830">
    <property type="taxonomic scope" value="Eukaryota"/>
</dbReference>
<dbReference type="GO" id="GO:0009966">
    <property type="term" value="P:regulation of signal transduction"/>
    <property type="evidence" value="ECO:0007669"/>
    <property type="project" value="InterPro"/>
</dbReference>
<dbReference type="OrthoDB" id="10261753at2759"/>
<dbReference type="GO" id="GO:0051721">
    <property type="term" value="F:protein phosphatase 2A binding"/>
    <property type="evidence" value="ECO:0007669"/>
    <property type="project" value="TreeGrafter"/>
</dbReference>
<dbReference type="InterPro" id="IPR038511">
    <property type="entry name" value="TAP42/TAP46-like_sf"/>
</dbReference>
<proteinExistence type="predicted"/>
<evidence type="ECO:0008006" key="4">
    <source>
        <dbReference type="Google" id="ProtNLM"/>
    </source>
</evidence>
<gene>
    <name evidence="2" type="ORF">Esi_0175_0008</name>
</gene>
<dbReference type="Gene3D" id="1.25.40.540">
    <property type="entry name" value="TAP42-like family"/>
    <property type="match status" value="1"/>
</dbReference>
<evidence type="ECO:0000313" key="2">
    <source>
        <dbReference type="EMBL" id="CBJ30104.1"/>
    </source>
</evidence>
<protein>
    <recommendedName>
        <fullName evidence="4">TAP42-like protein</fullName>
    </recommendedName>
</protein>
<sequence>MSTPLPSTLEGLLLEGQRLYTKVSNADFDGDEDRDYTTARAKAALESLQMGVAREGVFSANEEVGEIATPVLPLLATDFYLGSLMIKLPFTNPQIRLKVLEQAEALLFKYLDTCERLQLFDAADLQAWQAMLKEAERSTSGDRQAITREQKIERFRRQQRTQQKMKEIEELLRTEGKDCEDEGEGDGMKRERSLLLLAGLASEALDGVSGMSKETEMLKHLVKAREQEGAGPDGQHARARRDEDDSIRSNGLEVTHISRVGGNLQIRKEDVRANVFKPTVALPTMTVEEFGEIELERATERTQQEAAAQKDSSSTRRRYDQLEMDGDEDDEDLVEQAAYHDRAWDDWKAENPRGAGNKANKII</sequence>
<accession>D7FN43</accession>
<dbReference type="STRING" id="2880.D7FN43"/>
<dbReference type="EMBL" id="FN649741">
    <property type="protein sequence ID" value="CBJ30104.1"/>
    <property type="molecule type" value="Genomic_DNA"/>
</dbReference>
<evidence type="ECO:0000313" key="3">
    <source>
        <dbReference type="Proteomes" id="UP000002630"/>
    </source>
</evidence>
<dbReference type="EMBL" id="FN648255">
    <property type="protein sequence ID" value="CBJ30104.1"/>
    <property type="molecule type" value="Genomic_DNA"/>
</dbReference>
<feature type="region of interest" description="Disordered" evidence="1">
    <location>
        <begin position="344"/>
        <end position="363"/>
    </location>
</feature>
<reference evidence="2 3" key="1">
    <citation type="journal article" date="2010" name="Nature">
        <title>The Ectocarpus genome and the independent evolution of multicellularity in brown algae.</title>
        <authorList>
            <person name="Cock J.M."/>
            <person name="Sterck L."/>
            <person name="Rouze P."/>
            <person name="Scornet D."/>
            <person name="Allen A.E."/>
            <person name="Amoutzias G."/>
            <person name="Anthouard V."/>
            <person name="Artiguenave F."/>
            <person name="Aury J.M."/>
            <person name="Badger J.H."/>
            <person name="Beszteri B."/>
            <person name="Billiau K."/>
            <person name="Bonnet E."/>
            <person name="Bothwell J.H."/>
            <person name="Bowler C."/>
            <person name="Boyen C."/>
            <person name="Brownlee C."/>
            <person name="Carrano C.J."/>
            <person name="Charrier B."/>
            <person name="Cho G.Y."/>
            <person name="Coelho S.M."/>
            <person name="Collen J."/>
            <person name="Corre E."/>
            <person name="Da Silva C."/>
            <person name="Delage L."/>
            <person name="Delaroque N."/>
            <person name="Dittami S.M."/>
            <person name="Doulbeau S."/>
            <person name="Elias M."/>
            <person name="Farnham G."/>
            <person name="Gachon C.M."/>
            <person name="Gschloessl B."/>
            <person name="Heesch S."/>
            <person name="Jabbari K."/>
            <person name="Jubin C."/>
            <person name="Kawai H."/>
            <person name="Kimura K."/>
            <person name="Kloareg B."/>
            <person name="Kupper F.C."/>
            <person name="Lang D."/>
            <person name="Le Bail A."/>
            <person name="Leblanc C."/>
            <person name="Lerouge P."/>
            <person name="Lohr M."/>
            <person name="Lopez P.J."/>
            <person name="Martens C."/>
            <person name="Maumus F."/>
            <person name="Michel G."/>
            <person name="Miranda-Saavedra D."/>
            <person name="Morales J."/>
            <person name="Moreau H."/>
            <person name="Motomura T."/>
            <person name="Nagasato C."/>
            <person name="Napoli C.A."/>
            <person name="Nelson D.R."/>
            <person name="Nyvall-Collen P."/>
            <person name="Peters A.F."/>
            <person name="Pommier C."/>
            <person name="Potin P."/>
            <person name="Poulain J."/>
            <person name="Quesneville H."/>
            <person name="Read B."/>
            <person name="Rensing S.A."/>
            <person name="Ritter A."/>
            <person name="Rousvoal S."/>
            <person name="Samanta M."/>
            <person name="Samson G."/>
            <person name="Schroeder D.C."/>
            <person name="Segurens B."/>
            <person name="Strittmatter M."/>
            <person name="Tonon T."/>
            <person name="Tregear J.W."/>
            <person name="Valentin K."/>
            <person name="von Dassow P."/>
            <person name="Yamagishi T."/>
            <person name="Van de Peer Y."/>
            <person name="Wincker P."/>
        </authorList>
    </citation>
    <scope>NUCLEOTIDE SEQUENCE [LARGE SCALE GENOMIC DNA]</scope>
    <source>
        <strain evidence="3">Ec32 / CCAP1310/4</strain>
    </source>
</reference>
<dbReference type="Proteomes" id="UP000002630">
    <property type="component" value="Linkage Group LG16"/>
</dbReference>
<dbReference type="PANTHER" id="PTHR10933">
    <property type="entry name" value="IMMUNOGLOBULIN-BINDING PROTEIN 1"/>
    <property type="match status" value="1"/>
</dbReference>
<dbReference type="Pfam" id="PF04177">
    <property type="entry name" value="TAP42"/>
    <property type="match status" value="1"/>
</dbReference>
<dbReference type="InterPro" id="IPR007304">
    <property type="entry name" value="TAP46-like"/>
</dbReference>
<dbReference type="InParanoid" id="D7FN43"/>
<name>D7FN43_ECTSI</name>
<evidence type="ECO:0000256" key="1">
    <source>
        <dbReference type="SAM" id="MobiDB-lite"/>
    </source>
</evidence>
<feature type="compositionally biased region" description="Acidic residues" evidence="1">
    <location>
        <begin position="322"/>
        <end position="331"/>
    </location>
</feature>
<feature type="region of interest" description="Disordered" evidence="1">
    <location>
        <begin position="300"/>
        <end position="331"/>
    </location>
</feature>